<dbReference type="InterPro" id="IPR052164">
    <property type="entry name" value="Anthracycline_SecMetBiosynth"/>
</dbReference>
<sequence length="268" mass="29810">MSETKTNHPHGVFCWSELCTSDWKNGKAFYTELFAWGADDQPLGDDLYYTMLQKQGDDIAAMYQMSNEQKNAATPSHWLAYIAVDNIDEVAAKAKQLGAEIIAGPHDVMDAGRMLLLNEPGGALFALWQGNQHQGCKRLSELNTPYWHELATRNSAASREFYCQLLGWQSVEKPMEGMNYTLFTVADQPVAGMLEMTDEWPADIPAHWMIYFAVDNCDNYATTAQQLGGEICVPPTDIPEVGRFSVITDPQGAVFSIMTSAMNDVKCS</sequence>
<comment type="caution">
    <text evidence="2">The sequence shown here is derived from an EMBL/GenBank/DDBJ whole genome shotgun (WGS) entry which is preliminary data.</text>
</comment>
<dbReference type="PANTHER" id="PTHR33993:SF14">
    <property type="entry name" value="GB|AAF24581.1"/>
    <property type="match status" value="1"/>
</dbReference>
<dbReference type="Proteomes" id="UP000886188">
    <property type="component" value="Unassembled WGS sequence"/>
</dbReference>
<organism evidence="2">
    <name type="scientific">Pseudoalteromonas prydzensis</name>
    <dbReference type="NCBI Taxonomy" id="182141"/>
    <lineage>
        <taxon>Bacteria</taxon>
        <taxon>Pseudomonadati</taxon>
        <taxon>Pseudomonadota</taxon>
        <taxon>Gammaproteobacteria</taxon>
        <taxon>Alteromonadales</taxon>
        <taxon>Pseudoalteromonadaceae</taxon>
        <taxon>Pseudoalteromonas</taxon>
    </lineage>
</organism>
<name>A0A7V1GEA8_9GAMM</name>
<dbReference type="PANTHER" id="PTHR33993">
    <property type="entry name" value="GLYOXALASE-RELATED"/>
    <property type="match status" value="1"/>
</dbReference>
<dbReference type="Gene3D" id="3.10.180.10">
    <property type="entry name" value="2,3-Dihydroxybiphenyl 1,2-Dioxygenase, domain 1"/>
    <property type="match status" value="2"/>
</dbReference>
<dbReference type="InterPro" id="IPR004360">
    <property type="entry name" value="Glyas_Fos-R_dOase_dom"/>
</dbReference>
<dbReference type="SUPFAM" id="SSF54593">
    <property type="entry name" value="Glyoxalase/Bleomycin resistance protein/Dihydroxybiphenyl dioxygenase"/>
    <property type="match status" value="2"/>
</dbReference>
<evidence type="ECO:0000259" key="1">
    <source>
        <dbReference type="PROSITE" id="PS51819"/>
    </source>
</evidence>
<protein>
    <submittedName>
        <fullName evidence="2">VOC family protein</fullName>
    </submittedName>
</protein>
<dbReference type="PROSITE" id="PS51819">
    <property type="entry name" value="VOC"/>
    <property type="match status" value="2"/>
</dbReference>
<reference evidence="2" key="1">
    <citation type="journal article" date="2020" name="mSystems">
        <title>Genome- and Community-Level Interaction Insights into Carbon Utilization and Element Cycling Functions of Hydrothermarchaeota in Hydrothermal Sediment.</title>
        <authorList>
            <person name="Zhou Z."/>
            <person name="Liu Y."/>
            <person name="Xu W."/>
            <person name="Pan J."/>
            <person name="Luo Z.H."/>
            <person name="Li M."/>
        </authorList>
    </citation>
    <scope>NUCLEOTIDE SEQUENCE [LARGE SCALE GENOMIC DNA]</scope>
    <source>
        <strain evidence="2">HyVt-346</strain>
    </source>
</reference>
<accession>A0A7V1GEA8</accession>
<dbReference type="InterPro" id="IPR029068">
    <property type="entry name" value="Glyas_Bleomycin-R_OHBP_Dase"/>
</dbReference>
<proteinExistence type="predicted"/>
<dbReference type="RefSeq" id="WP_304182084.1">
    <property type="nucleotide sequence ID" value="NZ_DRGM01000104.1"/>
</dbReference>
<feature type="domain" description="VOC" evidence="1">
    <location>
        <begin position="144"/>
        <end position="260"/>
    </location>
</feature>
<dbReference type="Pfam" id="PF00903">
    <property type="entry name" value="Glyoxalase"/>
    <property type="match status" value="2"/>
</dbReference>
<dbReference type="CDD" id="cd07247">
    <property type="entry name" value="SgaA_N_like"/>
    <property type="match status" value="2"/>
</dbReference>
<dbReference type="InterPro" id="IPR037523">
    <property type="entry name" value="VOC_core"/>
</dbReference>
<feature type="domain" description="VOC" evidence="1">
    <location>
        <begin position="12"/>
        <end position="130"/>
    </location>
</feature>
<dbReference type="AlphaFoldDB" id="A0A7V1GEA8"/>
<evidence type="ECO:0000313" key="2">
    <source>
        <dbReference type="EMBL" id="HEA16730.1"/>
    </source>
</evidence>
<gene>
    <name evidence="2" type="ORF">ENH88_09850</name>
</gene>
<dbReference type="EMBL" id="DRGM01000104">
    <property type="protein sequence ID" value="HEA16730.1"/>
    <property type="molecule type" value="Genomic_DNA"/>
</dbReference>